<dbReference type="EMBL" id="HACG01025615">
    <property type="protein sequence ID" value="CEK72480.1"/>
    <property type="molecule type" value="Transcribed_RNA"/>
</dbReference>
<accession>A0A0B6ZXM1</accession>
<proteinExistence type="predicted"/>
<sequence>MCSSYRESSNGQQIPDGGIRQQHCTKHDKGWLCMVANNNGGYYNFENIHVLVQIDTLHIFILRL</sequence>
<feature type="region of interest" description="Disordered" evidence="1">
    <location>
        <begin position="1"/>
        <end position="21"/>
    </location>
</feature>
<organism evidence="2">
    <name type="scientific">Arion vulgaris</name>
    <dbReference type="NCBI Taxonomy" id="1028688"/>
    <lineage>
        <taxon>Eukaryota</taxon>
        <taxon>Metazoa</taxon>
        <taxon>Spiralia</taxon>
        <taxon>Lophotrochozoa</taxon>
        <taxon>Mollusca</taxon>
        <taxon>Gastropoda</taxon>
        <taxon>Heterobranchia</taxon>
        <taxon>Euthyneura</taxon>
        <taxon>Panpulmonata</taxon>
        <taxon>Eupulmonata</taxon>
        <taxon>Stylommatophora</taxon>
        <taxon>Helicina</taxon>
        <taxon>Arionoidea</taxon>
        <taxon>Arionidae</taxon>
        <taxon>Arion</taxon>
    </lineage>
</organism>
<evidence type="ECO:0000256" key="1">
    <source>
        <dbReference type="SAM" id="MobiDB-lite"/>
    </source>
</evidence>
<dbReference type="AlphaFoldDB" id="A0A0B6ZXM1"/>
<evidence type="ECO:0000313" key="2">
    <source>
        <dbReference type="EMBL" id="CEK72480.1"/>
    </source>
</evidence>
<gene>
    <name evidence="2" type="primary">ORF82593</name>
</gene>
<feature type="compositionally biased region" description="Polar residues" evidence="1">
    <location>
        <begin position="1"/>
        <end position="13"/>
    </location>
</feature>
<protein>
    <submittedName>
        <fullName evidence="2">Uncharacterized protein</fullName>
    </submittedName>
</protein>
<reference evidence="2" key="1">
    <citation type="submission" date="2014-12" db="EMBL/GenBank/DDBJ databases">
        <title>Insight into the proteome of Arion vulgaris.</title>
        <authorList>
            <person name="Aradska J."/>
            <person name="Bulat T."/>
            <person name="Smidak R."/>
            <person name="Sarate P."/>
            <person name="Gangsoo J."/>
            <person name="Sialana F."/>
            <person name="Bilban M."/>
            <person name="Lubec G."/>
        </authorList>
    </citation>
    <scope>NUCLEOTIDE SEQUENCE</scope>
    <source>
        <tissue evidence="2">Skin</tissue>
    </source>
</reference>
<name>A0A0B6ZXM1_9EUPU</name>